<dbReference type="NCBIfam" id="TIGR00696">
    <property type="entry name" value="wecG_tagA_cpsF"/>
    <property type="match status" value="1"/>
</dbReference>
<keyword evidence="4 5" id="KW-0961">Cell wall biogenesis/degradation</keyword>
<comment type="catalytic activity">
    <reaction evidence="5">
        <text>UDP-N-acetyl-alpha-D-mannosamine + N-acetyl-alpha-D-glucosaminyl-di-trans,octa-cis-undecaprenyl diphosphate = N-acetyl-beta-D-mannosaminyl-(1-&gt;4)-N-acetyl-alpha-D-glucosaminyl di-trans,octa-cis-undecaprenyl diphosphate + UDP + H(+)</text>
        <dbReference type="Rhea" id="RHEA:16053"/>
        <dbReference type="ChEBI" id="CHEBI:15378"/>
        <dbReference type="ChEBI" id="CHEBI:58223"/>
        <dbReference type="ChEBI" id="CHEBI:62959"/>
        <dbReference type="ChEBI" id="CHEBI:68623"/>
        <dbReference type="ChEBI" id="CHEBI:132210"/>
        <dbReference type="EC" id="2.4.1.187"/>
    </reaction>
</comment>
<keyword evidence="3 5" id="KW-0777">Teichoic acid biosynthesis</keyword>
<dbReference type="Proteomes" id="UP000754226">
    <property type="component" value="Unassembled WGS sequence"/>
</dbReference>
<dbReference type="HAMAP" id="MF_02070">
    <property type="entry name" value="TagA_TarA"/>
    <property type="match status" value="1"/>
</dbReference>
<dbReference type="PANTHER" id="PTHR34136">
    <property type="match status" value="1"/>
</dbReference>
<evidence type="ECO:0000313" key="7">
    <source>
        <dbReference type="Proteomes" id="UP000754226"/>
    </source>
</evidence>
<evidence type="ECO:0000256" key="5">
    <source>
        <dbReference type="HAMAP-Rule" id="MF_02070"/>
    </source>
</evidence>
<sequence>MLMKKAIDILGVPVTPFSMEEAVSFLMDRIAKKIPTQVVTANAEIIMMAREDKRYGTLLQEADLVLADGAGTVWAGRTLGYEVPERVAGFDLFVELLKKSAEEGIKLYFFGAAPGIAEAAKAKAEKMAPGVSIVGTRNGFFSEKETDEIIDGINDSGAQILFAALGAPKQEYWLRDHAKQLSPLIRIGLGGSFDVLAGKTTRAPHWMQKASLEWLYRLYKEPRRIGRMMALPRFVLAVQKEKRAHK</sequence>
<dbReference type="PANTHER" id="PTHR34136:SF1">
    <property type="entry name" value="UDP-N-ACETYL-D-MANNOSAMINURONIC ACID TRANSFERASE"/>
    <property type="match status" value="1"/>
</dbReference>
<dbReference type="GO" id="GO:0019350">
    <property type="term" value="P:teichoic acid biosynthetic process"/>
    <property type="evidence" value="ECO:0007669"/>
    <property type="project" value="UniProtKB-UniRule"/>
</dbReference>
<dbReference type="EMBL" id="JAGZCZ010000005">
    <property type="protein sequence ID" value="MBS5519691.1"/>
    <property type="molecule type" value="Genomic_DNA"/>
</dbReference>
<comment type="pathway">
    <text evidence="5">Cell wall biogenesis; teichoic acid biosynthesis.</text>
</comment>
<reference evidence="6" key="1">
    <citation type="submission" date="2021-02" db="EMBL/GenBank/DDBJ databases">
        <title>Infant gut strain persistence is associated with maternal origin, phylogeny, and functional potential including surface adhesion and iron acquisition.</title>
        <authorList>
            <person name="Lou Y.C."/>
        </authorList>
    </citation>
    <scope>NUCLEOTIDE SEQUENCE</scope>
    <source>
        <strain evidence="6">L3_106_000M1_dasL3_106_000M1_concoct_15</strain>
    </source>
</reference>
<dbReference type="AlphaFoldDB" id="A0A943EGI1"/>
<comment type="function">
    <text evidence="5">Catalyzes the conversion of GlcNAc-PP-undecaprenol into ManNAc-GlcNAc-PP-undecaprenol, the first committed lipid intermediate in the de novo synthesis of teichoic acid.</text>
</comment>
<dbReference type="Pfam" id="PF03808">
    <property type="entry name" value="Glyco_tran_WecG"/>
    <property type="match status" value="1"/>
</dbReference>
<dbReference type="InterPro" id="IPR004629">
    <property type="entry name" value="WecG_TagA_CpsF"/>
</dbReference>
<accession>A0A943EGI1</accession>
<evidence type="ECO:0000256" key="2">
    <source>
        <dbReference type="ARBA" id="ARBA00022679"/>
    </source>
</evidence>
<keyword evidence="1 5" id="KW-0328">Glycosyltransferase</keyword>
<organism evidence="6 7">
    <name type="scientific">Acidaminococcus intestini</name>
    <dbReference type="NCBI Taxonomy" id="187327"/>
    <lineage>
        <taxon>Bacteria</taxon>
        <taxon>Bacillati</taxon>
        <taxon>Bacillota</taxon>
        <taxon>Negativicutes</taxon>
        <taxon>Acidaminococcales</taxon>
        <taxon>Acidaminococcaceae</taxon>
        <taxon>Acidaminococcus</taxon>
    </lineage>
</organism>
<evidence type="ECO:0000256" key="4">
    <source>
        <dbReference type="ARBA" id="ARBA00023316"/>
    </source>
</evidence>
<dbReference type="GO" id="GO:0047244">
    <property type="term" value="F:N-acetylglucosaminyldiphosphoundecaprenol N-acetyl-beta-D-mannosaminyltransferase activity"/>
    <property type="evidence" value="ECO:0007669"/>
    <property type="project" value="UniProtKB-UniRule"/>
</dbReference>
<protein>
    <recommendedName>
        <fullName evidence="5">N-acetylglucosaminyldiphosphoundecaprenol N-acetyl-beta-D-mannosaminyltransferase</fullName>
        <ecNumber evidence="5">2.4.1.187</ecNumber>
    </recommendedName>
    <alternativeName>
        <fullName evidence="5">N-acetylmannosaminyltransferase</fullName>
    </alternativeName>
    <alternativeName>
        <fullName evidence="5">UDP-N-acetylmannosamine transferase</fullName>
    </alternativeName>
    <alternativeName>
        <fullName evidence="5">UDP-N-acetylmannosamine:N-acetylglucosaminyl pyrophosphorylundecaprenol N-acetylmannosaminyltransferase</fullName>
    </alternativeName>
</protein>
<gene>
    <name evidence="6" type="ORF">KHX13_05085</name>
</gene>
<keyword evidence="2 5" id="KW-0808">Transferase</keyword>
<dbReference type="EC" id="2.4.1.187" evidence="5"/>
<dbReference type="GO" id="GO:0071555">
    <property type="term" value="P:cell wall organization"/>
    <property type="evidence" value="ECO:0007669"/>
    <property type="project" value="UniProtKB-KW"/>
</dbReference>
<evidence type="ECO:0000256" key="1">
    <source>
        <dbReference type="ARBA" id="ARBA00022676"/>
    </source>
</evidence>
<comment type="similarity">
    <text evidence="5">Belongs to the glycosyltransferase 26 family. TagA/TarA subfamily.</text>
</comment>
<proteinExistence type="inferred from homology"/>
<evidence type="ECO:0000313" key="6">
    <source>
        <dbReference type="EMBL" id="MBS5519691.1"/>
    </source>
</evidence>
<dbReference type="InterPro" id="IPR034714">
    <property type="entry name" value="TagA_TarA"/>
</dbReference>
<name>A0A943EGI1_9FIRM</name>
<comment type="caution">
    <text evidence="6">The sequence shown here is derived from an EMBL/GenBank/DDBJ whole genome shotgun (WGS) entry which is preliminary data.</text>
</comment>
<dbReference type="CDD" id="cd06533">
    <property type="entry name" value="Glyco_transf_WecG_TagA"/>
    <property type="match status" value="1"/>
</dbReference>
<evidence type="ECO:0000256" key="3">
    <source>
        <dbReference type="ARBA" id="ARBA00022944"/>
    </source>
</evidence>